<name>A0AAD3T1F3_NEPGR</name>
<gene>
    <name evidence="2" type="ORF">Nepgr_022837</name>
</gene>
<accession>A0AAD3T1F3</accession>
<keyword evidence="1" id="KW-0812">Transmembrane</keyword>
<protein>
    <submittedName>
        <fullName evidence="2">Uncharacterized protein</fullName>
    </submittedName>
</protein>
<evidence type="ECO:0000256" key="1">
    <source>
        <dbReference type="SAM" id="Phobius"/>
    </source>
</evidence>
<dbReference type="Proteomes" id="UP001279734">
    <property type="component" value="Unassembled WGS sequence"/>
</dbReference>
<reference evidence="2" key="1">
    <citation type="submission" date="2023-05" db="EMBL/GenBank/DDBJ databases">
        <title>Nepenthes gracilis genome sequencing.</title>
        <authorList>
            <person name="Fukushima K."/>
        </authorList>
    </citation>
    <scope>NUCLEOTIDE SEQUENCE</scope>
    <source>
        <strain evidence="2">SING2019-196</strain>
    </source>
</reference>
<feature type="transmembrane region" description="Helical" evidence="1">
    <location>
        <begin position="20"/>
        <end position="38"/>
    </location>
</feature>
<proteinExistence type="predicted"/>
<organism evidence="2 3">
    <name type="scientific">Nepenthes gracilis</name>
    <name type="common">Slender pitcher plant</name>
    <dbReference type="NCBI Taxonomy" id="150966"/>
    <lineage>
        <taxon>Eukaryota</taxon>
        <taxon>Viridiplantae</taxon>
        <taxon>Streptophyta</taxon>
        <taxon>Embryophyta</taxon>
        <taxon>Tracheophyta</taxon>
        <taxon>Spermatophyta</taxon>
        <taxon>Magnoliopsida</taxon>
        <taxon>eudicotyledons</taxon>
        <taxon>Gunneridae</taxon>
        <taxon>Pentapetalae</taxon>
        <taxon>Caryophyllales</taxon>
        <taxon>Nepenthaceae</taxon>
        <taxon>Nepenthes</taxon>
    </lineage>
</organism>
<keyword evidence="3" id="KW-1185">Reference proteome</keyword>
<evidence type="ECO:0000313" key="2">
    <source>
        <dbReference type="EMBL" id="GMH20995.1"/>
    </source>
</evidence>
<dbReference type="AlphaFoldDB" id="A0AAD3T1F3"/>
<evidence type="ECO:0000313" key="3">
    <source>
        <dbReference type="Proteomes" id="UP001279734"/>
    </source>
</evidence>
<sequence length="142" mass="14988">MGVAGLDAGNPFDAVDVLGGWFPSAILLLQVSCFFLLAGMGDLGGALLGAIVLDAVGVSSCLLRPELVYASSSYGYELELWLLIVSEFAVKTLECNDELLTCLLLMLVPAENADVFSCMLDILYPICLGCMDGGRQLDDEAG</sequence>
<keyword evidence="1" id="KW-1133">Transmembrane helix</keyword>
<keyword evidence="1" id="KW-0472">Membrane</keyword>
<dbReference type="EMBL" id="BSYO01000022">
    <property type="protein sequence ID" value="GMH20995.1"/>
    <property type="molecule type" value="Genomic_DNA"/>
</dbReference>
<comment type="caution">
    <text evidence="2">The sequence shown here is derived from an EMBL/GenBank/DDBJ whole genome shotgun (WGS) entry which is preliminary data.</text>
</comment>